<sequence>MSFSLNEGALGSHHTNLGTSEGDLLKLANDFITAVGQLDGVWKGTAFGSWGELVSAWKLAIGGPNSGGPSNGGLIGALTDIKTKVKDADGKYQQYHANQASELARQAAQAGQSNPFGAKA</sequence>
<comment type="caution">
    <text evidence="1">The sequence shown here is derived from an EMBL/GenBank/DDBJ whole genome shotgun (WGS) entry which is preliminary data.</text>
</comment>
<dbReference type="Gene3D" id="1.10.287.1060">
    <property type="entry name" value="ESAT-6-like"/>
    <property type="match status" value="1"/>
</dbReference>
<organism evidence="1 2">
    <name type="scientific">Nakamurella aerolata</name>
    <dbReference type="NCBI Taxonomy" id="1656892"/>
    <lineage>
        <taxon>Bacteria</taxon>
        <taxon>Bacillati</taxon>
        <taxon>Actinomycetota</taxon>
        <taxon>Actinomycetes</taxon>
        <taxon>Nakamurellales</taxon>
        <taxon>Nakamurellaceae</taxon>
        <taxon>Nakamurella</taxon>
    </lineage>
</organism>
<dbReference type="EMBL" id="JABEND010000006">
    <property type="protein sequence ID" value="NNG36305.1"/>
    <property type="molecule type" value="Genomic_DNA"/>
</dbReference>
<dbReference type="RefSeq" id="WP_171200009.1">
    <property type="nucleotide sequence ID" value="NZ_JABEND010000006.1"/>
</dbReference>
<dbReference type="AlphaFoldDB" id="A0A849A728"/>
<dbReference type="InterPro" id="IPR036689">
    <property type="entry name" value="ESAT-6-like_sf"/>
</dbReference>
<evidence type="ECO:0008006" key="3">
    <source>
        <dbReference type="Google" id="ProtNLM"/>
    </source>
</evidence>
<dbReference type="SUPFAM" id="SSF140453">
    <property type="entry name" value="EsxAB dimer-like"/>
    <property type="match status" value="1"/>
</dbReference>
<dbReference type="Proteomes" id="UP000562984">
    <property type="component" value="Unassembled WGS sequence"/>
</dbReference>
<gene>
    <name evidence="1" type="ORF">HKD39_11385</name>
</gene>
<keyword evidence="2" id="KW-1185">Reference proteome</keyword>
<protein>
    <recommendedName>
        <fullName evidence="3">WXG100 family type VII secretion target</fullName>
    </recommendedName>
</protein>
<name>A0A849A728_9ACTN</name>
<evidence type="ECO:0000313" key="1">
    <source>
        <dbReference type="EMBL" id="NNG36305.1"/>
    </source>
</evidence>
<accession>A0A849A728</accession>
<reference evidence="1 2" key="1">
    <citation type="submission" date="2020-05" db="EMBL/GenBank/DDBJ databases">
        <title>Nakamurella sp. DB0629 isolated from air conditioner.</title>
        <authorList>
            <person name="Kim D.H."/>
            <person name="Kim D.-U."/>
        </authorList>
    </citation>
    <scope>NUCLEOTIDE SEQUENCE [LARGE SCALE GENOMIC DNA]</scope>
    <source>
        <strain evidence="1 2">DB0629</strain>
    </source>
</reference>
<evidence type="ECO:0000313" key="2">
    <source>
        <dbReference type="Proteomes" id="UP000562984"/>
    </source>
</evidence>
<proteinExistence type="predicted"/>